<feature type="region of interest" description="Disordered" evidence="1">
    <location>
        <begin position="103"/>
        <end position="126"/>
    </location>
</feature>
<keyword evidence="2" id="KW-1133">Transmembrane helix</keyword>
<feature type="compositionally biased region" description="Basic and acidic residues" evidence="1">
    <location>
        <begin position="106"/>
        <end position="117"/>
    </location>
</feature>
<evidence type="ECO:0000256" key="2">
    <source>
        <dbReference type="SAM" id="Phobius"/>
    </source>
</evidence>
<sequence>MYREVDEVIAAAAIGTLLWYLTGGLVPLALFSTKVPEEERRSLVDAILNCKPDDVPASAHQQRFGTGFGKPRFMALAPTTSLADLANRATAARSERHLQDVLQTVEEDRLKQPDLRNSKRKLSTTE</sequence>
<protein>
    <submittedName>
        <fullName evidence="3">Uncharacterized protein</fullName>
    </submittedName>
</protein>
<dbReference type="AlphaFoldDB" id="A0A6A4WJB0"/>
<reference evidence="3 4" key="1">
    <citation type="submission" date="2019-07" db="EMBL/GenBank/DDBJ databases">
        <title>Draft genome assembly of a fouling barnacle, Amphibalanus amphitrite (Darwin, 1854): The first reference genome for Thecostraca.</title>
        <authorList>
            <person name="Kim W."/>
        </authorList>
    </citation>
    <scope>NUCLEOTIDE SEQUENCE [LARGE SCALE GENOMIC DNA]</scope>
    <source>
        <strain evidence="3">SNU_AA5</strain>
        <tissue evidence="3">Soma without cirri and trophi</tissue>
    </source>
</reference>
<evidence type="ECO:0000256" key="1">
    <source>
        <dbReference type="SAM" id="MobiDB-lite"/>
    </source>
</evidence>
<evidence type="ECO:0000313" key="4">
    <source>
        <dbReference type="Proteomes" id="UP000440578"/>
    </source>
</evidence>
<feature type="transmembrane region" description="Helical" evidence="2">
    <location>
        <begin position="12"/>
        <end position="31"/>
    </location>
</feature>
<keyword evidence="4" id="KW-1185">Reference proteome</keyword>
<comment type="caution">
    <text evidence="3">The sequence shown here is derived from an EMBL/GenBank/DDBJ whole genome shotgun (WGS) entry which is preliminary data.</text>
</comment>
<evidence type="ECO:0000313" key="3">
    <source>
        <dbReference type="EMBL" id="KAF0307506.1"/>
    </source>
</evidence>
<organism evidence="3 4">
    <name type="scientific">Amphibalanus amphitrite</name>
    <name type="common">Striped barnacle</name>
    <name type="synonym">Balanus amphitrite</name>
    <dbReference type="NCBI Taxonomy" id="1232801"/>
    <lineage>
        <taxon>Eukaryota</taxon>
        <taxon>Metazoa</taxon>
        <taxon>Ecdysozoa</taxon>
        <taxon>Arthropoda</taxon>
        <taxon>Crustacea</taxon>
        <taxon>Multicrustacea</taxon>
        <taxon>Cirripedia</taxon>
        <taxon>Thoracica</taxon>
        <taxon>Thoracicalcarea</taxon>
        <taxon>Balanomorpha</taxon>
        <taxon>Balanoidea</taxon>
        <taxon>Balanidae</taxon>
        <taxon>Amphibalaninae</taxon>
        <taxon>Amphibalanus</taxon>
    </lineage>
</organism>
<name>A0A6A4WJB0_AMPAM</name>
<dbReference type="EMBL" id="VIIS01000566">
    <property type="protein sequence ID" value="KAF0307506.1"/>
    <property type="molecule type" value="Genomic_DNA"/>
</dbReference>
<proteinExistence type="predicted"/>
<keyword evidence="2" id="KW-0812">Transmembrane</keyword>
<gene>
    <name evidence="3" type="ORF">FJT64_021201</name>
</gene>
<keyword evidence="2" id="KW-0472">Membrane</keyword>
<accession>A0A6A4WJB0</accession>
<dbReference type="Proteomes" id="UP000440578">
    <property type="component" value="Unassembled WGS sequence"/>
</dbReference>